<gene>
    <name evidence="2" type="ORF">BUALT_Bualt05G0140100</name>
</gene>
<name>A0AAV6XSA2_9LAMI</name>
<proteinExistence type="predicted"/>
<dbReference type="Proteomes" id="UP000826271">
    <property type="component" value="Unassembled WGS sequence"/>
</dbReference>
<accession>A0AAV6XSA2</accession>
<keyword evidence="1" id="KW-1133">Transmembrane helix</keyword>
<dbReference type="EMBL" id="WHWC01000005">
    <property type="protein sequence ID" value="KAG8383017.1"/>
    <property type="molecule type" value="Genomic_DNA"/>
</dbReference>
<dbReference type="AlphaFoldDB" id="A0AAV6XSA2"/>
<evidence type="ECO:0000313" key="3">
    <source>
        <dbReference type="Proteomes" id="UP000826271"/>
    </source>
</evidence>
<organism evidence="2 3">
    <name type="scientific">Buddleja alternifolia</name>
    <dbReference type="NCBI Taxonomy" id="168488"/>
    <lineage>
        <taxon>Eukaryota</taxon>
        <taxon>Viridiplantae</taxon>
        <taxon>Streptophyta</taxon>
        <taxon>Embryophyta</taxon>
        <taxon>Tracheophyta</taxon>
        <taxon>Spermatophyta</taxon>
        <taxon>Magnoliopsida</taxon>
        <taxon>eudicotyledons</taxon>
        <taxon>Gunneridae</taxon>
        <taxon>Pentapetalae</taxon>
        <taxon>asterids</taxon>
        <taxon>lamiids</taxon>
        <taxon>Lamiales</taxon>
        <taxon>Scrophulariaceae</taxon>
        <taxon>Buddlejeae</taxon>
        <taxon>Buddleja</taxon>
    </lineage>
</organism>
<comment type="caution">
    <text evidence="2">The sequence shown here is derived from an EMBL/GenBank/DDBJ whole genome shotgun (WGS) entry which is preliminary data.</text>
</comment>
<reference evidence="2" key="1">
    <citation type="submission" date="2019-10" db="EMBL/GenBank/DDBJ databases">
        <authorList>
            <person name="Zhang R."/>
            <person name="Pan Y."/>
            <person name="Wang J."/>
            <person name="Ma R."/>
            <person name="Yu S."/>
        </authorList>
    </citation>
    <scope>NUCLEOTIDE SEQUENCE</scope>
    <source>
        <strain evidence="2">LA-IB0</strain>
        <tissue evidence="2">Leaf</tissue>
    </source>
</reference>
<keyword evidence="1" id="KW-0812">Transmembrane</keyword>
<keyword evidence="3" id="KW-1185">Reference proteome</keyword>
<sequence>MAEMEEKNKHDGVTATVVMVGAVVALVAWGISKWLGKSEPEPSNQDKMMKAPGRGVGVMLLDEMLLM</sequence>
<feature type="transmembrane region" description="Helical" evidence="1">
    <location>
        <begin position="12"/>
        <end position="31"/>
    </location>
</feature>
<keyword evidence="1" id="KW-0472">Membrane</keyword>
<protein>
    <submittedName>
        <fullName evidence="2">Uncharacterized protein</fullName>
    </submittedName>
</protein>
<evidence type="ECO:0000256" key="1">
    <source>
        <dbReference type="SAM" id="Phobius"/>
    </source>
</evidence>
<evidence type="ECO:0000313" key="2">
    <source>
        <dbReference type="EMBL" id="KAG8383017.1"/>
    </source>
</evidence>